<feature type="compositionally biased region" description="Polar residues" evidence="1">
    <location>
        <begin position="313"/>
        <end position="336"/>
    </location>
</feature>
<feature type="compositionally biased region" description="Basic residues" evidence="1">
    <location>
        <begin position="478"/>
        <end position="489"/>
    </location>
</feature>
<dbReference type="AlphaFoldDB" id="A0A6A6XM80"/>
<proteinExistence type="predicted"/>
<evidence type="ECO:0000313" key="2">
    <source>
        <dbReference type="EMBL" id="KAF2797686.1"/>
    </source>
</evidence>
<dbReference type="Proteomes" id="UP000799757">
    <property type="component" value="Unassembled WGS sequence"/>
</dbReference>
<reference evidence="2" key="1">
    <citation type="journal article" date="2020" name="Stud. Mycol.">
        <title>101 Dothideomycetes genomes: a test case for predicting lifestyles and emergence of pathogens.</title>
        <authorList>
            <person name="Haridas S."/>
            <person name="Albert R."/>
            <person name="Binder M."/>
            <person name="Bloem J."/>
            <person name="Labutti K."/>
            <person name="Salamov A."/>
            <person name="Andreopoulos B."/>
            <person name="Baker S."/>
            <person name="Barry K."/>
            <person name="Bills G."/>
            <person name="Bluhm B."/>
            <person name="Cannon C."/>
            <person name="Castanera R."/>
            <person name="Culley D."/>
            <person name="Daum C."/>
            <person name="Ezra D."/>
            <person name="Gonzalez J."/>
            <person name="Henrissat B."/>
            <person name="Kuo A."/>
            <person name="Liang C."/>
            <person name="Lipzen A."/>
            <person name="Lutzoni F."/>
            <person name="Magnuson J."/>
            <person name="Mondo S."/>
            <person name="Nolan M."/>
            <person name="Ohm R."/>
            <person name="Pangilinan J."/>
            <person name="Park H.-J."/>
            <person name="Ramirez L."/>
            <person name="Alfaro M."/>
            <person name="Sun H."/>
            <person name="Tritt A."/>
            <person name="Yoshinaga Y."/>
            <person name="Zwiers L.-H."/>
            <person name="Turgeon B."/>
            <person name="Goodwin S."/>
            <person name="Spatafora J."/>
            <person name="Crous P."/>
            <person name="Grigoriev I."/>
        </authorList>
    </citation>
    <scope>NUCLEOTIDE SEQUENCE</scope>
    <source>
        <strain evidence="2">CBS 109.77</strain>
    </source>
</reference>
<evidence type="ECO:0000313" key="3">
    <source>
        <dbReference type="Proteomes" id="UP000799757"/>
    </source>
</evidence>
<keyword evidence="3" id="KW-1185">Reference proteome</keyword>
<feature type="region of interest" description="Disordered" evidence="1">
    <location>
        <begin position="158"/>
        <end position="337"/>
    </location>
</feature>
<feature type="compositionally biased region" description="Low complexity" evidence="1">
    <location>
        <begin position="121"/>
        <end position="139"/>
    </location>
</feature>
<feature type="region of interest" description="Disordered" evidence="1">
    <location>
        <begin position="450"/>
        <end position="489"/>
    </location>
</feature>
<feature type="compositionally biased region" description="Low complexity" evidence="1">
    <location>
        <begin position="221"/>
        <end position="233"/>
    </location>
</feature>
<feature type="compositionally biased region" description="Low complexity" evidence="1">
    <location>
        <begin position="250"/>
        <end position="267"/>
    </location>
</feature>
<protein>
    <submittedName>
        <fullName evidence="2">Uncharacterized protein</fullName>
    </submittedName>
</protein>
<organism evidence="2 3">
    <name type="scientific">Melanomma pulvis-pyrius CBS 109.77</name>
    <dbReference type="NCBI Taxonomy" id="1314802"/>
    <lineage>
        <taxon>Eukaryota</taxon>
        <taxon>Fungi</taxon>
        <taxon>Dikarya</taxon>
        <taxon>Ascomycota</taxon>
        <taxon>Pezizomycotina</taxon>
        <taxon>Dothideomycetes</taxon>
        <taxon>Pleosporomycetidae</taxon>
        <taxon>Pleosporales</taxon>
        <taxon>Melanommataceae</taxon>
        <taxon>Melanomma</taxon>
    </lineage>
</organism>
<accession>A0A6A6XM80</accession>
<feature type="compositionally biased region" description="Pro residues" evidence="1">
    <location>
        <begin position="270"/>
        <end position="280"/>
    </location>
</feature>
<name>A0A6A6XM80_9PLEO</name>
<sequence length="489" mass="53925">MEEAEDVYRFQELETEDVKLEPDYQQDPDGKHFNPDELYFNDMDLRAWEARTAEIDGMAYGEDYGYQEDEGYYEEAGRISMSTAEYEEFLFLRVLDKIRLARATGDQDVQLTTEELDAYSRGLRPRAPAARPQPRGRPLSAPVMNGVVNGAASNAIINTSTPSVAGGSGTGSTRRKKSQQRTSIFAPWPKKDKDKPSSRKRAPSNVSETTTQPLQPPLQQPPGFVVPGPNGPVYAPINAYGRMRRDSNVRSAASPSRDSRSASLNSRHAPTPPRVTPPREIPGAFPSGSPQRYYRESTPPPRQSRPPSAHSRYSMQENSESQLPPNTRSRSSSIQQPVKLVPFPVTDYQHYTAEPYQYHVPGQPAPLQPPSQPISQLPYARRVVSGPVDGNYVMPRRVPVPVQRATAPLPAVQPSYSDPALAQRGSVLGGEASDDNDLGSVMVDVVAQADDKSYKVQTTKPSGKEASSSGSAKDSDRRKRSSGRTRRKN</sequence>
<dbReference type="OrthoDB" id="3932653at2759"/>
<gene>
    <name evidence="2" type="ORF">K505DRAFT_358223</name>
</gene>
<feature type="region of interest" description="Disordered" evidence="1">
    <location>
        <begin position="120"/>
        <end position="144"/>
    </location>
</feature>
<dbReference type="EMBL" id="MU001801">
    <property type="protein sequence ID" value="KAF2797686.1"/>
    <property type="molecule type" value="Genomic_DNA"/>
</dbReference>
<evidence type="ECO:0000256" key="1">
    <source>
        <dbReference type="SAM" id="MobiDB-lite"/>
    </source>
</evidence>